<evidence type="ECO:0000313" key="11">
    <source>
        <dbReference type="RefSeq" id="XP_013420122.1"/>
    </source>
</evidence>
<dbReference type="Proteomes" id="UP000085678">
    <property type="component" value="Unplaced"/>
</dbReference>
<evidence type="ECO:0000256" key="7">
    <source>
        <dbReference type="PROSITE-ProRule" id="PRU10061"/>
    </source>
</evidence>
<dbReference type="RefSeq" id="XP_013420122.1">
    <property type="nucleotide sequence ID" value="XM_013564668.1"/>
</dbReference>
<reference evidence="11" key="1">
    <citation type="submission" date="2025-08" db="UniProtKB">
        <authorList>
            <consortium name="RefSeq"/>
        </authorList>
    </citation>
    <scope>IDENTIFICATION</scope>
    <source>
        <tissue evidence="11">Gonads</tissue>
    </source>
</reference>
<gene>
    <name evidence="11" type="primary">LOC106180638</name>
</gene>
<dbReference type="Pfam" id="PF00331">
    <property type="entry name" value="Glyco_hydro_10"/>
    <property type="match status" value="1"/>
</dbReference>
<dbReference type="InterPro" id="IPR008979">
    <property type="entry name" value="Galactose-bd-like_sf"/>
</dbReference>
<dbReference type="KEGG" id="lak:106180638"/>
<keyword evidence="8" id="KW-0732">Signal</keyword>
<evidence type="ECO:0000256" key="5">
    <source>
        <dbReference type="ARBA" id="ARBA00023295"/>
    </source>
</evidence>
<feature type="active site" description="Nucleophile" evidence="7">
    <location>
        <position position="442"/>
    </location>
</feature>
<dbReference type="Gene3D" id="2.60.120.690">
    <property type="entry name" value="Proprotein convertase subtilisin/kexin type 9"/>
    <property type="match status" value="1"/>
</dbReference>
<keyword evidence="5" id="KW-0326">Glycosidase</keyword>
<dbReference type="GeneID" id="106180638"/>
<evidence type="ECO:0000259" key="9">
    <source>
        <dbReference type="PROSITE" id="PS51760"/>
    </source>
</evidence>
<dbReference type="InterPro" id="IPR017853">
    <property type="entry name" value="GH"/>
</dbReference>
<protein>
    <submittedName>
        <fullName evidence="11">Uncharacterized protein LOC106180638</fullName>
    </submittedName>
</protein>
<feature type="domain" description="GH10" evidence="9">
    <location>
        <begin position="210"/>
        <end position="523"/>
    </location>
</feature>
<accession>A0A1S3KCA3</accession>
<keyword evidence="6" id="KW-0624">Polysaccharide degradation</keyword>
<evidence type="ECO:0000313" key="10">
    <source>
        <dbReference type="Proteomes" id="UP000085678"/>
    </source>
</evidence>
<evidence type="ECO:0000256" key="1">
    <source>
        <dbReference type="ARBA" id="ARBA00007495"/>
    </source>
</evidence>
<dbReference type="InterPro" id="IPR003305">
    <property type="entry name" value="CenC_carb-bd"/>
</dbReference>
<proteinExistence type="inferred from homology"/>
<evidence type="ECO:0000256" key="2">
    <source>
        <dbReference type="ARBA" id="ARBA00022737"/>
    </source>
</evidence>
<keyword evidence="10" id="KW-1185">Reference proteome</keyword>
<keyword evidence="4" id="KW-0119">Carbohydrate metabolism</keyword>
<dbReference type="InterPro" id="IPR044846">
    <property type="entry name" value="GH10"/>
</dbReference>
<evidence type="ECO:0000256" key="8">
    <source>
        <dbReference type="SAM" id="SignalP"/>
    </source>
</evidence>
<dbReference type="Gene3D" id="3.20.20.80">
    <property type="entry name" value="Glycosidases"/>
    <property type="match status" value="1"/>
</dbReference>
<dbReference type="SUPFAM" id="SSF51445">
    <property type="entry name" value="(Trans)glycosidases"/>
    <property type="match status" value="1"/>
</dbReference>
<dbReference type="SMART" id="SM00633">
    <property type="entry name" value="Glyco_10"/>
    <property type="match status" value="1"/>
</dbReference>
<dbReference type="Pfam" id="PF02018">
    <property type="entry name" value="CBM_4_9"/>
    <property type="match status" value="1"/>
</dbReference>
<dbReference type="AlphaFoldDB" id="A0A1S3KCA3"/>
<dbReference type="PROSITE" id="PS00591">
    <property type="entry name" value="GH10_1"/>
    <property type="match status" value="1"/>
</dbReference>
<evidence type="ECO:0000256" key="4">
    <source>
        <dbReference type="ARBA" id="ARBA00023277"/>
    </source>
</evidence>
<dbReference type="PRINTS" id="PR00134">
    <property type="entry name" value="GLHYDRLASE10"/>
</dbReference>
<dbReference type="PROSITE" id="PS51760">
    <property type="entry name" value="GH10_2"/>
    <property type="match status" value="1"/>
</dbReference>
<name>A0A1S3KCA3_LINAN</name>
<dbReference type="Pfam" id="PF18459">
    <property type="entry name" value="PCSK9_C1"/>
    <property type="match status" value="1"/>
</dbReference>
<keyword evidence="3" id="KW-0378">Hydrolase</keyword>
<evidence type="ECO:0000256" key="6">
    <source>
        <dbReference type="ARBA" id="ARBA00023326"/>
    </source>
</evidence>
<dbReference type="InterPro" id="IPR041254">
    <property type="entry name" value="PCSK9_C1"/>
</dbReference>
<dbReference type="OrthoDB" id="1650875at2759"/>
<comment type="similarity">
    <text evidence="1">Belongs to the glycosyl hydrolase 10 (cellulase F) family.</text>
</comment>
<evidence type="ECO:0000256" key="3">
    <source>
        <dbReference type="ARBA" id="ARBA00022801"/>
    </source>
</evidence>
<dbReference type="PANTHER" id="PTHR31490">
    <property type="entry name" value="GLYCOSYL HYDROLASE"/>
    <property type="match status" value="1"/>
</dbReference>
<keyword evidence="2" id="KW-0677">Repeat</keyword>
<dbReference type="InParanoid" id="A0A1S3KCA3"/>
<dbReference type="GO" id="GO:0031176">
    <property type="term" value="F:endo-1,4-beta-xylanase activity"/>
    <property type="evidence" value="ECO:0007669"/>
    <property type="project" value="UniProtKB-ARBA"/>
</dbReference>
<sequence>MKLYILLYSALLTAHLVVGQELLENGGFENGNFKGNWRCGGCTMEQSSLKHSGQFSVKVTKRTSSSSGPVQRVKATKGAFYEFESYVQLLNDQVGVVQTRLEAWRHVRYADGKDDWKAVAIGPYLRSTDGWRKVGGSFRAPDKDMQFLEISLRGPDPSVSFLVDSISMKLIPELSGNWKADALQRIEQIRKDDLTINLTIGSEYNLDDVEVEVKQTSSAFPFGGMIKARQIVDPNQIKYRQFVYDTFEWTTISNALKFRMMQWKQYPIDYDTPRLAIEELLSHGVKIRGHNVVWGVEDNVPKWLKTMTADQVKAALDARIQGVVGTFKGNLSHWDVNNEVIAGHGDWFEQNTGDRYITEKMFQKIHSIDPDVKLFHNEFRVINSGAITDAYVDMIQEYKAKGLPLYGIGVQGHLPVGPPDILKIQQNLDKLAVTGLPVWITELDIESSDVAKRGEYYEDVMTYLFSHPAVQGIILWVWHDNGKPWRDNVNLAQGNGDAFQVNAAGLRVRQLLKKTWRTNVVQKPTAHSSTLRLRGFKGEYTITIKNKGAPVTQKSVTLGQGGVTTSLQAGSLSTTTLSSGLTCVNRWSGFSEIGDDKPVAVPCGKGEIMTGCSSRSRDNKENRDGEVFGWDPTINQRVCKAYNGHGSTAPVQAIARCCKGPSDLQCSYSSSQVSAKGDGEQAVRMCPAGSVPTGCTTHNYFAAFDGSFPKMNKTACVAQNDGVKGGVFSHAACCKANGLQCVVKYSDRSGDFRGNITAVTCDAGYTITGCNVFNEFGGTAGAFTAILKQTYQLSHQP</sequence>
<dbReference type="InterPro" id="IPR001000">
    <property type="entry name" value="GH10_dom"/>
</dbReference>
<organism evidence="10 11">
    <name type="scientific">Lingula anatina</name>
    <name type="common">Brachiopod</name>
    <name type="synonym">Lingula unguis</name>
    <dbReference type="NCBI Taxonomy" id="7574"/>
    <lineage>
        <taxon>Eukaryota</taxon>
        <taxon>Metazoa</taxon>
        <taxon>Spiralia</taxon>
        <taxon>Lophotrochozoa</taxon>
        <taxon>Brachiopoda</taxon>
        <taxon>Linguliformea</taxon>
        <taxon>Lingulata</taxon>
        <taxon>Lingulida</taxon>
        <taxon>Linguloidea</taxon>
        <taxon>Lingulidae</taxon>
        <taxon>Lingula</taxon>
    </lineage>
</organism>
<feature type="signal peptide" evidence="8">
    <location>
        <begin position="1"/>
        <end position="19"/>
    </location>
</feature>
<dbReference type="Gene3D" id="2.60.120.260">
    <property type="entry name" value="Galactose-binding domain-like"/>
    <property type="match status" value="1"/>
</dbReference>
<dbReference type="PANTHER" id="PTHR31490:SF1">
    <property type="entry name" value="ENDO-1,4-BETA-XYLANASE 1"/>
    <property type="match status" value="1"/>
</dbReference>
<dbReference type="InterPro" id="IPR031158">
    <property type="entry name" value="GH10_AS"/>
</dbReference>
<feature type="chain" id="PRO_5010306441" evidence="8">
    <location>
        <begin position="20"/>
        <end position="797"/>
    </location>
</feature>
<dbReference type="GO" id="GO:0000272">
    <property type="term" value="P:polysaccharide catabolic process"/>
    <property type="evidence" value="ECO:0007669"/>
    <property type="project" value="UniProtKB-KW"/>
</dbReference>
<dbReference type="SUPFAM" id="SSF49785">
    <property type="entry name" value="Galactose-binding domain-like"/>
    <property type="match status" value="1"/>
</dbReference>